<reference evidence="2 3" key="1">
    <citation type="journal article" date="2010" name="J. Bacteriol.">
        <title>Short-term signatures of evolutionary change in the Salmonella enterica serovar typhimurium 14028 genome.</title>
        <authorList>
            <person name="Jarvik T."/>
            <person name="Smillie C."/>
            <person name="Groisman E.A."/>
            <person name="Ochman H."/>
        </authorList>
    </citation>
    <scope>NUCLEOTIDE SEQUENCE [LARGE SCALE GENOMIC DNA]</scope>
    <source>
        <strain evidence="3">14028s / SGSC 2262</strain>
    </source>
</reference>
<sequence length="74" mass="8073">MVAASRMDGRDMVRQRASAGGRRNVIQTAHDLRRISLLTDTPGRAFVAGESAFLSTDRRLSITFARLISPLNSG</sequence>
<accession>A0A0F6AXH2</accession>
<evidence type="ECO:0000256" key="1">
    <source>
        <dbReference type="SAM" id="MobiDB-lite"/>
    </source>
</evidence>
<name>A0A0F6AXH2_SALT1</name>
<evidence type="ECO:0000313" key="2">
    <source>
        <dbReference type="EMBL" id="ACY86944.1"/>
    </source>
</evidence>
<gene>
    <name evidence="2" type="ordered locus">STM14_0424</name>
</gene>
<feature type="region of interest" description="Disordered" evidence="1">
    <location>
        <begin position="1"/>
        <end position="21"/>
    </location>
</feature>
<protein>
    <submittedName>
        <fullName evidence="2">Cytoplasmic protein</fullName>
    </submittedName>
</protein>
<organism evidence="2 3">
    <name type="scientific">Salmonella typhimurium (strain 14028s / SGSC 2262)</name>
    <dbReference type="NCBI Taxonomy" id="588858"/>
    <lineage>
        <taxon>Bacteria</taxon>
        <taxon>Pseudomonadati</taxon>
        <taxon>Pseudomonadota</taxon>
        <taxon>Gammaproteobacteria</taxon>
        <taxon>Enterobacterales</taxon>
        <taxon>Enterobacteriaceae</taxon>
        <taxon>Salmonella</taxon>
    </lineage>
</organism>
<dbReference type="KEGG" id="seo:STM14_0424"/>
<dbReference type="Proteomes" id="UP000002695">
    <property type="component" value="Chromosome"/>
</dbReference>
<keyword evidence="3" id="KW-1185">Reference proteome</keyword>
<proteinExistence type="predicted"/>
<evidence type="ECO:0000313" key="3">
    <source>
        <dbReference type="Proteomes" id="UP000002695"/>
    </source>
</evidence>
<dbReference type="HOGENOM" id="CLU_2685650_0_0_6"/>
<dbReference type="EMBL" id="CP001363">
    <property type="protein sequence ID" value="ACY86944.1"/>
    <property type="molecule type" value="Genomic_DNA"/>
</dbReference>
<dbReference type="AlphaFoldDB" id="A0A0F6AXH2"/>